<keyword evidence="1" id="KW-1133">Transmembrane helix</keyword>
<dbReference type="RefSeq" id="WP_284680216.1">
    <property type="nucleotide sequence ID" value="NZ_CP060096.1"/>
</dbReference>
<evidence type="ECO:0000313" key="2">
    <source>
        <dbReference type="EMBL" id="QSZ28461.1"/>
    </source>
</evidence>
<gene>
    <name evidence="2" type="ORF">ACETAC_00850</name>
</gene>
<dbReference type="AlphaFoldDB" id="A0A975AXZ1"/>
<dbReference type="EMBL" id="CP060096">
    <property type="protein sequence ID" value="QSZ28461.1"/>
    <property type="molecule type" value="Genomic_DNA"/>
</dbReference>
<accession>A0A975AXZ1</accession>
<organism evidence="2 3">
    <name type="scientific">Aceticella autotrophica</name>
    <dbReference type="NCBI Taxonomy" id="2755338"/>
    <lineage>
        <taxon>Bacteria</taxon>
        <taxon>Bacillati</taxon>
        <taxon>Bacillota</taxon>
        <taxon>Clostridia</taxon>
        <taxon>Thermoanaerobacterales</taxon>
        <taxon>Thermoanaerobacteraceae</taxon>
        <taxon>Aceticella</taxon>
    </lineage>
</organism>
<proteinExistence type="predicted"/>
<keyword evidence="1" id="KW-0812">Transmembrane</keyword>
<evidence type="ECO:0000256" key="1">
    <source>
        <dbReference type="SAM" id="Phobius"/>
    </source>
</evidence>
<dbReference type="KEGG" id="aaut:ACETAC_00850"/>
<dbReference type="Proteomes" id="UP000671913">
    <property type="component" value="Chromosome"/>
</dbReference>
<name>A0A975AXZ1_9THEO</name>
<evidence type="ECO:0000313" key="3">
    <source>
        <dbReference type="Proteomes" id="UP000671913"/>
    </source>
</evidence>
<reference evidence="2" key="1">
    <citation type="submission" date="2020-08" db="EMBL/GenBank/DDBJ databases">
        <title>Genomic insights into the carbon and energy metabolism of the first obligate autotrophic acetogenic bacterium Aceticella autotrophica gen. nov., sp. nov.</title>
        <authorList>
            <person name="Toshchakov S.V."/>
            <person name="Elcheninov A.G."/>
            <person name="Kublanov I.V."/>
            <person name="Frolov E.N."/>
            <person name="Lebedinsky A.V."/>
        </authorList>
    </citation>
    <scope>NUCLEOTIDE SEQUENCE</scope>
    <source>
        <strain evidence="2">3443-3Ac</strain>
    </source>
</reference>
<keyword evidence="3" id="KW-1185">Reference proteome</keyword>
<protein>
    <submittedName>
        <fullName evidence="2">Uncharacterized protein</fullName>
    </submittedName>
</protein>
<keyword evidence="1" id="KW-0472">Membrane</keyword>
<feature type="transmembrane region" description="Helical" evidence="1">
    <location>
        <begin position="45"/>
        <end position="64"/>
    </location>
</feature>
<feature type="transmembrane region" description="Helical" evidence="1">
    <location>
        <begin position="20"/>
        <end position="39"/>
    </location>
</feature>
<sequence length="88" mass="10178">MDKSGKNKILKCDFMKKSKMLIAIGLFENTIIFLLNHFINLPDFVVGLGYGIGTGLELVGLYFIKHNNPVMPNWKRKLYKKFNRLSNE</sequence>